<dbReference type="GO" id="GO:0006508">
    <property type="term" value="P:proteolysis"/>
    <property type="evidence" value="ECO:0007669"/>
    <property type="project" value="UniProtKB-KW"/>
</dbReference>
<comment type="caution">
    <text evidence="8">The sequence shown here is derived from an EMBL/GenBank/DDBJ whole genome shotgun (WGS) entry which is preliminary data.</text>
</comment>
<protein>
    <recommendedName>
        <fullName evidence="4">lysostaphin</fullName>
        <ecNumber evidence="4">3.4.24.75</ecNumber>
    </recommendedName>
</protein>
<feature type="compositionally biased region" description="Low complexity" evidence="6">
    <location>
        <begin position="166"/>
        <end position="198"/>
    </location>
</feature>
<gene>
    <name evidence="8" type="ORF">ERX27_00165</name>
</gene>
<sequence length="332" mass="36871">MKKLMAASALGVGFALYSAGGYDVQADEIVHEAVKGYSYEYGSYYTKDMQGDYHHTKDGKWDQSMFDDKEWYFYLTDRNNKKHYFYFPKSELKMFIPDNNYSASQSYQSIEKEGYDITQPSRNVNMTQIPTSVNVNEEKTEQPVAERHTNVSPSAQSYNESAARPTTQTLNTASTQANATQPQSQASSSQKTAETAQTDNAKATSSWLKSYSKMQPYGQYYGGGAHYGVDYDMPVNTPVYSLTDGTVIQAGWSNYGGGNQVTIKEANSNYYQWYMHMNSLNVSAGQSVSAGQQIGLSGSTGNSTAPHLHFQRMAGGVGNEYSVDPTNYVNQQ</sequence>
<dbReference type="PANTHER" id="PTHR21666">
    <property type="entry name" value="PEPTIDASE-RELATED"/>
    <property type="match status" value="1"/>
</dbReference>
<keyword evidence="5" id="KW-0645">Protease</keyword>
<feature type="compositionally biased region" description="Polar residues" evidence="6">
    <location>
        <begin position="150"/>
        <end position="160"/>
    </location>
</feature>
<dbReference type="CDD" id="cd12797">
    <property type="entry name" value="M23_peptidase"/>
    <property type="match status" value="1"/>
</dbReference>
<name>A0A4R6BG85_9STAP</name>
<dbReference type="OrthoDB" id="9805799at2"/>
<dbReference type="SUPFAM" id="SSF51261">
    <property type="entry name" value="Duplicated hybrid motif"/>
    <property type="match status" value="1"/>
</dbReference>
<reference evidence="8 9" key="1">
    <citation type="submission" date="2019-01" db="EMBL/GenBank/DDBJ databases">
        <title>Draft genome sequences of the type strains of six Macrococcus species.</title>
        <authorList>
            <person name="Mazhar S."/>
            <person name="Altermann E."/>
            <person name="Hill C."/>
            <person name="Mcauliffe O."/>
        </authorList>
    </citation>
    <scope>NUCLEOTIDE SEQUENCE [LARGE SCALE GENOMIC DNA]</scope>
    <source>
        <strain evidence="8 9">CCM4811</strain>
    </source>
</reference>
<comment type="cofactor">
    <cofactor evidence="2">
        <name>Zn(2+)</name>
        <dbReference type="ChEBI" id="CHEBI:29105"/>
    </cofactor>
</comment>
<dbReference type="GO" id="GO:0004222">
    <property type="term" value="F:metalloendopeptidase activity"/>
    <property type="evidence" value="ECO:0007669"/>
    <property type="project" value="TreeGrafter"/>
</dbReference>
<organism evidence="8 9">
    <name type="scientific">Macrococcus brunensis</name>
    <dbReference type="NCBI Taxonomy" id="198483"/>
    <lineage>
        <taxon>Bacteria</taxon>
        <taxon>Bacillati</taxon>
        <taxon>Bacillota</taxon>
        <taxon>Bacilli</taxon>
        <taxon>Bacillales</taxon>
        <taxon>Staphylococcaceae</taxon>
        <taxon>Macrococcus</taxon>
    </lineage>
</organism>
<evidence type="ECO:0000313" key="9">
    <source>
        <dbReference type="Proteomes" id="UP000295310"/>
    </source>
</evidence>
<dbReference type="Gene3D" id="2.40.50.290">
    <property type="match status" value="1"/>
</dbReference>
<evidence type="ECO:0000256" key="1">
    <source>
        <dbReference type="ARBA" id="ARBA00001667"/>
    </source>
</evidence>
<dbReference type="Proteomes" id="UP000295310">
    <property type="component" value="Unassembled WGS sequence"/>
</dbReference>
<accession>A0A4R6BG85</accession>
<feature type="domain" description="M23ase beta-sheet core" evidence="7">
    <location>
        <begin position="225"/>
        <end position="315"/>
    </location>
</feature>
<evidence type="ECO:0000313" key="8">
    <source>
        <dbReference type="EMBL" id="TDL98894.1"/>
    </source>
</evidence>
<dbReference type="RefSeq" id="WP_133430789.1">
    <property type="nucleotide sequence ID" value="NZ_SCWA01000001.1"/>
</dbReference>
<dbReference type="Pfam" id="PF01551">
    <property type="entry name" value="Peptidase_M23"/>
    <property type="match status" value="1"/>
</dbReference>
<dbReference type="AlphaFoldDB" id="A0A4R6BG85"/>
<dbReference type="EMBL" id="SCWA01000001">
    <property type="protein sequence ID" value="TDL98894.1"/>
    <property type="molecule type" value="Genomic_DNA"/>
</dbReference>
<proteinExistence type="inferred from homology"/>
<feature type="region of interest" description="Disordered" evidence="6">
    <location>
        <begin position="118"/>
        <end position="205"/>
    </location>
</feature>
<evidence type="ECO:0000256" key="5">
    <source>
        <dbReference type="ARBA" id="ARBA00023049"/>
    </source>
</evidence>
<keyword evidence="5" id="KW-0378">Hydrolase</keyword>
<evidence type="ECO:0000256" key="4">
    <source>
        <dbReference type="ARBA" id="ARBA00012322"/>
    </source>
</evidence>
<dbReference type="InterPro" id="IPR016047">
    <property type="entry name" value="M23ase_b-sheet_dom"/>
</dbReference>
<feature type="compositionally biased region" description="Basic and acidic residues" evidence="6">
    <location>
        <begin position="136"/>
        <end position="149"/>
    </location>
</feature>
<dbReference type="Gene3D" id="2.70.70.10">
    <property type="entry name" value="Glucose Permease (Domain IIA)"/>
    <property type="match status" value="1"/>
</dbReference>
<evidence type="ECO:0000256" key="2">
    <source>
        <dbReference type="ARBA" id="ARBA00001947"/>
    </source>
</evidence>
<feature type="compositionally biased region" description="Polar residues" evidence="6">
    <location>
        <begin position="118"/>
        <end position="135"/>
    </location>
</feature>
<comment type="similarity">
    <text evidence="3">Belongs to the peptidase M23B family.</text>
</comment>
<dbReference type="PANTHER" id="PTHR21666:SF270">
    <property type="entry name" value="MUREIN HYDROLASE ACTIVATOR ENVC"/>
    <property type="match status" value="1"/>
</dbReference>
<evidence type="ECO:0000256" key="6">
    <source>
        <dbReference type="SAM" id="MobiDB-lite"/>
    </source>
</evidence>
<dbReference type="EC" id="3.4.24.75" evidence="4"/>
<keyword evidence="9" id="KW-1185">Reference proteome</keyword>
<keyword evidence="5" id="KW-0482">Metalloprotease</keyword>
<dbReference type="InterPro" id="IPR011055">
    <property type="entry name" value="Dup_hybrid_motif"/>
</dbReference>
<comment type="catalytic activity">
    <reaction evidence="1">
        <text>Hydrolysis of the -Gly-|-Gly- bond in the pentaglycine inter-peptide link joining staphylococcal cell wall peptidoglycans.</text>
        <dbReference type="EC" id="3.4.24.75"/>
    </reaction>
</comment>
<dbReference type="InterPro" id="IPR050570">
    <property type="entry name" value="Cell_wall_metabolism_enzyme"/>
</dbReference>
<evidence type="ECO:0000259" key="7">
    <source>
        <dbReference type="Pfam" id="PF01551"/>
    </source>
</evidence>
<evidence type="ECO:0000256" key="3">
    <source>
        <dbReference type="ARBA" id="ARBA00006646"/>
    </source>
</evidence>